<protein>
    <submittedName>
        <fullName evidence="2">VapB-type antitoxin</fullName>
    </submittedName>
</protein>
<feature type="compositionally biased region" description="Basic and acidic residues" evidence="1">
    <location>
        <begin position="61"/>
        <end position="75"/>
    </location>
</feature>
<reference evidence="2" key="1">
    <citation type="journal article" date="2020" name="mSystems">
        <title>Genome- and Community-Level Interaction Insights into Carbon Utilization and Element Cycling Functions of Hydrothermarchaeota in Hydrothermal Sediment.</title>
        <authorList>
            <person name="Zhou Z."/>
            <person name="Liu Y."/>
            <person name="Xu W."/>
            <person name="Pan J."/>
            <person name="Luo Z.H."/>
            <person name="Li M."/>
        </authorList>
    </citation>
    <scope>NUCLEOTIDE SEQUENCE</scope>
    <source>
        <strain evidence="2">SpSt-649</strain>
    </source>
</reference>
<gene>
    <name evidence="2" type="ORF">ENU21_04530</name>
</gene>
<name>A0A7C4D596_THEPE</name>
<comment type="caution">
    <text evidence="2">The sequence shown here is derived from an EMBL/GenBank/DDBJ whole genome shotgun (WGS) entry which is preliminary data.</text>
</comment>
<organism evidence="2">
    <name type="scientific">Thermofilum pendens</name>
    <dbReference type="NCBI Taxonomy" id="2269"/>
    <lineage>
        <taxon>Archaea</taxon>
        <taxon>Thermoproteota</taxon>
        <taxon>Thermoprotei</taxon>
        <taxon>Thermofilales</taxon>
        <taxon>Thermofilaceae</taxon>
        <taxon>Thermofilum</taxon>
    </lineage>
</organism>
<dbReference type="EMBL" id="DTBQ01000125">
    <property type="protein sequence ID" value="HGM46998.1"/>
    <property type="molecule type" value="Genomic_DNA"/>
</dbReference>
<sequence length="82" mass="8943">MAIVRVDERGRMVIPREFGVRATRAVVIPAGSFFVVIPLPGAPHEKAGGWLPSARSRAELKRAAEGAARRDAAERARRRGQL</sequence>
<accession>A0A7C4D596</accession>
<proteinExistence type="predicted"/>
<dbReference type="AlphaFoldDB" id="A0A7C4D596"/>
<evidence type="ECO:0000313" key="2">
    <source>
        <dbReference type="EMBL" id="HGM46998.1"/>
    </source>
</evidence>
<feature type="region of interest" description="Disordered" evidence="1">
    <location>
        <begin position="61"/>
        <end position="82"/>
    </location>
</feature>
<evidence type="ECO:0000256" key="1">
    <source>
        <dbReference type="SAM" id="MobiDB-lite"/>
    </source>
</evidence>